<gene>
    <name evidence="2" type="ORF">EDEG_02951</name>
</gene>
<keyword evidence="3" id="KW-1185">Reference proteome</keyword>
<organism evidence="2 3">
    <name type="scientific">Edhazardia aedis (strain USNM 41457)</name>
    <name type="common">Microsporidian parasite</name>
    <dbReference type="NCBI Taxonomy" id="1003232"/>
    <lineage>
        <taxon>Eukaryota</taxon>
        <taxon>Fungi</taxon>
        <taxon>Fungi incertae sedis</taxon>
        <taxon>Microsporidia</taxon>
        <taxon>Edhazardia</taxon>
    </lineage>
</organism>
<evidence type="ECO:0000256" key="1">
    <source>
        <dbReference type="SAM" id="Phobius"/>
    </source>
</evidence>
<keyword evidence="1" id="KW-0472">Membrane</keyword>
<evidence type="ECO:0000313" key="3">
    <source>
        <dbReference type="Proteomes" id="UP000003163"/>
    </source>
</evidence>
<sequence length="117" mass="14153">MRTKICNNQLFTNLYTSLVKEQKIKSSYKRTLIIINLKVLLHAYDDTFKHDTFLQGNIKVIYLINIKLYTHKNNRMKRRINLKRINPEFSTNKKKIKKTFVEFICYASIFKMIYLLQ</sequence>
<dbReference type="HOGENOM" id="CLU_2084816_0_0_1"/>
<dbReference type="VEuPathDB" id="MicrosporidiaDB:EDEG_02951"/>
<name>J9D550_EDHAE</name>
<reference evidence="3" key="2">
    <citation type="submission" date="2015-07" db="EMBL/GenBank/DDBJ databases">
        <title>Contrasting host-pathogen interactions and genome evolution in two generalist and specialist microsporidian pathogens of mosquitoes.</title>
        <authorList>
            <consortium name="The Broad Institute Genomics Platform"/>
            <consortium name="The Broad Institute Genome Sequencing Center for Infectious Disease"/>
            <person name="Cuomo C.A."/>
            <person name="Sanscrainte N.D."/>
            <person name="Goldberg J.M."/>
            <person name="Heiman D."/>
            <person name="Young S."/>
            <person name="Zeng Q."/>
            <person name="Becnel J.J."/>
            <person name="Birren B.W."/>
        </authorList>
    </citation>
    <scope>NUCLEOTIDE SEQUENCE [LARGE SCALE GENOMIC DNA]</scope>
    <source>
        <strain evidence="3">USNM 41457</strain>
    </source>
</reference>
<accession>J9D550</accession>
<comment type="caution">
    <text evidence="2">The sequence shown here is derived from an EMBL/GenBank/DDBJ whole genome shotgun (WGS) entry which is preliminary data.</text>
</comment>
<protein>
    <submittedName>
        <fullName evidence="2">Uncharacterized protein</fullName>
    </submittedName>
</protein>
<dbReference type="Proteomes" id="UP000003163">
    <property type="component" value="Unassembled WGS sequence"/>
</dbReference>
<keyword evidence="1" id="KW-1133">Transmembrane helix</keyword>
<reference evidence="2 3" key="1">
    <citation type="submission" date="2011-08" db="EMBL/GenBank/DDBJ databases">
        <authorList>
            <person name="Liu Z.J."/>
            <person name="Shi F.L."/>
            <person name="Lu J.Q."/>
            <person name="Li M."/>
            <person name="Wang Z.L."/>
        </authorList>
    </citation>
    <scope>NUCLEOTIDE SEQUENCE [LARGE SCALE GENOMIC DNA]</scope>
    <source>
        <strain evidence="2 3">USNM 41457</strain>
    </source>
</reference>
<proteinExistence type="predicted"/>
<dbReference type="AlphaFoldDB" id="J9D550"/>
<dbReference type="EMBL" id="AFBI03000062">
    <property type="protein sequence ID" value="EJW02654.1"/>
    <property type="molecule type" value="Genomic_DNA"/>
</dbReference>
<keyword evidence="1" id="KW-0812">Transmembrane</keyword>
<dbReference type="InParanoid" id="J9D550"/>
<feature type="transmembrane region" description="Helical" evidence="1">
    <location>
        <begin position="99"/>
        <end position="116"/>
    </location>
</feature>
<evidence type="ECO:0000313" key="2">
    <source>
        <dbReference type="EMBL" id="EJW02654.1"/>
    </source>
</evidence>